<dbReference type="InterPro" id="IPR046357">
    <property type="entry name" value="PPIase_dom_sf"/>
</dbReference>
<keyword evidence="6" id="KW-1185">Reference proteome</keyword>
<evidence type="ECO:0000256" key="1">
    <source>
        <dbReference type="PROSITE-ProRule" id="PRU00278"/>
    </source>
</evidence>
<feature type="chain" id="PRO_5044993219" description="Peptidyl-prolyl cis-trans isomerase" evidence="2">
    <location>
        <begin position="18"/>
        <end position="185"/>
    </location>
</feature>
<dbReference type="Gene3D" id="3.10.50.40">
    <property type="match status" value="1"/>
</dbReference>
<feature type="signal peptide" evidence="2">
    <location>
        <begin position="1"/>
        <end position="17"/>
    </location>
</feature>
<organism evidence="5 6">
    <name type="scientific">Aureococcus anophagefferens</name>
    <name type="common">Harmful bloom alga</name>
    <dbReference type="NCBI Taxonomy" id="44056"/>
    <lineage>
        <taxon>Eukaryota</taxon>
        <taxon>Sar</taxon>
        <taxon>Stramenopiles</taxon>
        <taxon>Ochrophyta</taxon>
        <taxon>Pelagophyceae</taxon>
        <taxon>Pelagomonadales</taxon>
        <taxon>Pelagomonadaceae</taxon>
        <taxon>Aureococcus</taxon>
    </lineage>
</organism>
<dbReference type="Pfam" id="PF13616">
    <property type="entry name" value="Rotamase_3"/>
    <property type="match status" value="1"/>
</dbReference>
<dbReference type="EMBL" id="JBBJCI010000450">
    <property type="protein sequence ID" value="KAK7230187.1"/>
    <property type="molecule type" value="Genomic_DNA"/>
</dbReference>
<comment type="catalytic activity">
    <reaction evidence="2">
        <text>[protein]-peptidylproline (omega=180) = [protein]-peptidylproline (omega=0)</text>
        <dbReference type="Rhea" id="RHEA:16237"/>
        <dbReference type="Rhea" id="RHEA-COMP:10747"/>
        <dbReference type="Rhea" id="RHEA-COMP:10748"/>
        <dbReference type="ChEBI" id="CHEBI:83833"/>
        <dbReference type="ChEBI" id="CHEBI:83834"/>
        <dbReference type="EC" id="5.2.1.8"/>
    </reaction>
</comment>
<feature type="domain" description="PpiC" evidence="4">
    <location>
        <begin position="47"/>
        <end position="150"/>
    </location>
</feature>
<feature type="compositionally biased region" description="Basic residues" evidence="3">
    <location>
        <begin position="174"/>
        <end position="185"/>
    </location>
</feature>
<evidence type="ECO:0000313" key="5">
    <source>
        <dbReference type="EMBL" id="KAK7230187.1"/>
    </source>
</evidence>
<name>A0ABR1FG19_AURAN</name>
<dbReference type="Proteomes" id="UP001363151">
    <property type="component" value="Unassembled WGS sequence"/>
</dbReference>
<dbReference type="PANTHER" id="PTHR43629:SF2">
    <property type="entry name" value="RHODANESE-LIKE_PPIC DOMAIN-CONTAINING PROTEIN 12, CHLOROPLASTIC"/>
    <property type="match status" value="1"/>
</dbReference>
<feature type="compositionally biased region" description="Low complexity" evidence="3">
    <location>
        <begin position="153"/>
        <end position="163"/>
    </location>
</feature>
<dbReference type="SUPFAM" id="SSF54534">
    <property type="entry name" value="FKBP-like"/>
    <property type="match status" value="1"/>
</dbReference>
<dbReference type="InterPro" id="IPR000297">
    <property type="entry name" value="PPIase_PpiC"/>
</dbReference>
<accession>A0ABR1FG19</accession>
<dbReference type="EC" id="5.2.1.8" evidence="2"/>
<protein>
    <recommendedName>
        <fullName evidence="2">Peptidyl-prolyl cis-trans isomerase</fullName>
        <ecNumber evidence="2">5.2.1.8</ecNumber>
    </recommendedName>
</protein>
<gene>
    <name evidence="5" type="ORF">SO694_0021702</name>
</gene>
<keyword evidence="2" id="KW-0732">Signal</keyword>
<reference evidence="5 6" key="1">
    <citation type="submission" date="2024-03" db="EMBL/GenBank/DDBJ databases">
        <title>Aureococcus anophagefferens CCMP1851 and Kratosvirus quantuckense: Draft genome of a second virus-susceptible host strain in the model system.</title>
        <authorList>
            <person name="Chase E."/>
            <person name="Truchon A.R."/>
            <person name="Schepens W."/>
            <person name="Wilhelm S.W."/>
        </authorList>
    </citation>
    <scope>NUCLEOTIDE SEQUENCE [LARGE SCALE GENOMIC DNA]</scope>
    <source>
        <strain evidence="5 6">CCMP1851</strain>
    </source>
</reference>
<feature type="region of interest" description="Disordered" evidence="3">
    <location>
        <begin position="76"/>
        <end position="97"/>
    </location>
</feature>
<sequence length="185" mass="19493">MLVACLVVGLVSSFQRAAPPPRASTRARMGFFDDIASSVKSGLAEATKEASVQHVLVGSRTTALKLERALREEGVTPKSVGRAAQQYSTCGSAKKTPDARMKMLRGRPGELVFRRGEMAKEFEEAAMTGPIGELQVAETQFGVHLLLVNGRSGEAAPEAAPEAGPAPPAEKTTTQKKKGGKKGFG</sequence>
<dbReference type="PROSITE" id="PS50198">
    <property type="entry name" value="PPIC_PPIASE_2"/>
    <property type="match status" value="1"/>
</dbReference>
<evidence type="ECO:0000313" key="6">
    <source>
        <dbReference type="Proteomes" id="UP001363151"/>
    </source>
</evidence>
<keyword evidence="1 2" id="KW-0413">Isomerase</keyword>
<comment type="caution">
    <text evidence="5">The sequence shown here is derived from an EMBL/GenBank/DDBJ whole genome shotgun (WGS) entry which is preliminary data.</text>
</comment>
<evidence type="ECO:0000256" key="2">
    <source>
        <dbReference type="RuleBase" id="RU363014"/>
    </source>
</evidence>
<evidence type="ECO:0000256" key="3">
    <source>
        <dbReference type="SAM" id="MobiDB-lite"/>
    </source>
</evidence>
<proteinExistence type="predicted"/>
<keyword evidence="1 2" id="KW-0697">Rotamase</keyword>
<dbReference type="PANTHER" id="PTHR43629">
    <property type="entry name" value="PEPTIDYL-PROLYL CIS-TRANS ISOMERASE"/>
    <property type="match status" value="1"/>
</dbReference>
<evidence type="ECO:0000259" key="4">
    <source>
        <dbReference type="PROSITE" id="PS50198"/>
    </source>
</evidence>
<feature type="region of interest" description="Disordered" evidence="3">
    <location>
        <begin position="152"/>
        <end position="185"/>
    </location>
</feature>
<dbReference type="InterPro" id="IPR052204">
    <property type="entry name" value="PpiC/parvulin_rotamase"/>
</dbReference>